<dbReference type="NCBIfam" id="NF005891">
    <property type="entry name" value="PRK07854.1"/>
    <property type="match status" value="1"/>
</dbReference>
<keyword evidence="6" id="KW-1185">Reference proteome</keyword>
<name>A0ABW8AT89_9ACTN</name>
<dbReference type="PROSITE" id="PS00166">
    <property type="entry name" value="ENOYL_COA_HYDRATASE"/>
    <property type="match status" value="1"/>
</dbReference>
<evidence type="ECO:0000256" key="3">
    <source>
        <dbReference type="ARBA" id="ARBA00023239"/>
    </source>
</evidence>
<dbReference type="InterPro" id="IPR029045">
    <property type="entry name" value="ClpP/crotonase-like_dom_sf"/>
</dbReference>
<keyword evidence="3 5" id="KW-0456">Lyase</keyword>
<dbReference type="Gene3D" id="3.90.226.10">
    <property type="entry name" value="2-enoyl-CoA Hydratase, Chain A, domain 1"/>
    <property type="match status" value="1"/>
</dbReference>
<comment type="similarity">
    <text evidence="1 4">Belongs to the enoyl-CoA hydratase/isomerase family.</text>
</comment>
<evidence type="ECO:0000313" key="5">
    <source>
        <dbReference type="EMBL" id="MFI7589193.1"/>
    </source>
</evidence>
<gene>
    <name evidence="5" type="ORF">ACIB24_19180</name>
</gene>
<dbReference type="EMBL" id="JBITLV010000007">
    <property type="protein sequence ID" value="MFI7589193.1"/>
    <property type="molecule type" value="Genomic_DNA"/>
</dbReference>
<evidence type="ECO:0000256" key="1">
    <source>
        <dbReference type="ARBA" id="ARBA00005254"/>
    </source>
</evidence>
<evidence type="ECO:0000256" key="2">
    <source>
        <dbReference type="ARBA" id="ARBA00023098"/>
    </source>
</evidence>
<dbReference type="RefSeq" id="WP_398283674.1">
    <property type="nucleotide sequence ID" value="NZ_JBITLV010000007.1"/>
</dbReference>
<dbReference type="GO" id="GO:0004300">
    <property type="term" value="F:enoyl-CoA hydratase activity"/>
    <property type="evidence" value="ECO:0007669"/>
    <property type="project" value="UniProtKB-EC"/>
</dbReference>
<sequence length="249" mass="26220">MIGIEERGAVTVLRIERHAQRNALNAEHARGLLDAATKASQSGARCLVITGEGSTFCAGADLDTVRDPGFTRTLADLLQGLVRLPIPVIAGLNGPAIGAGCQLAIACDLRVGAPTVRFSVPTVRLGLALDAWSIQRLISLIGGGPSRALLLGADTLEVQRAYNVGLVDRLGEVDAAIAWAEEIAAMAPLAMTFNKLALNRLVATGDAHPDVIAPDDAVEASFDVVWGSDDSWEGLRARADRRQPNFQGK</sequence>
<reference evidence="5 6" key="1">
    <citation type="submission" date="2024-10" db="EMBL/GenBank/DDBJ databases">
        <title>The Natural Products Discovery Center: Release of the First 8490 Sequenced Strains for Exploring Actinobacteria Biosynthetic Diversity.</title>
        <authorList>
            <person name="Kalkreuter E."/>
            <person name="Kautsar S.A."/>
            <person name="Yang D."/>
            <person name="Bader C.D."/>
            <person name="Teijaro C.N."/>
            <person name="Fluegel L."/>
            <person name="Davis C.M."/>
            <person name="Simpson J.R."/>
            <person name="Lauterbach L."/>
            <person name="Steele A.D."/>
            <person name="Gui C."/>
            <person name="Meng S."/>
            <person name="Li G."/>
            <person name="Viehrig K."/>
            <person name="Ye F."/>
            <person name="Su P."/>
            <person name="Kiefer A.F."/>
            <person name="Nichols A."/>
            <person name="Cepeda A.J."/>
            <person name="Yan W."/>
            <person name="Fan B."/>
            <person name="Jiang Y."/>
            <person name="Adhikari A."/>
            <person name="Zheng C.-J."/>
            <person name="Schuster L."/>
            <person name="Cowan T.M."/>
            <person name="Smanski M.J."/>
            <person name="Chevrette M.G."/>
            <person name="De Carvalho L.P.S."/>
            <person name="Shen B."/>
        </authorList>
    </citation>
    <scope>NUCLEOTIDE SEQUENCE [LARGE SCALE GENOMIC DNA]</scope>
    <source>
        <strain evidence="5 6">NPDC049639</strain>
    </source>
</reference>
<dbReference type="CDD" id="cd06558">
    <property type="entry name" value="crotonase-like"/>
    <property type="match status" value="1"/>
</dbReference>
<dbReference type="PANTHER" id="PTHR11941:SF169">
    <property type="entry name" value="(7AS)-7A-METHYL-1,5-DIOXO-2,3,5,6,7,7A-HEXAHYDRO-1H-INDENE-CARBOXYL-COA HYDROLASE"/>
    <property type="match status" value="1"/>
</dbReference>
<comment type="caution">
    <text evidence="5">The sequence shown here is derived from an EMBL/GenBank/DDBJ whole genome shotgun (WGS) entry which is preliminary data.</text>
</comment>
<organism evidence="5 6">
    <name type="scientific">Spongisporangium articulatum</name>
    <dbReference type="NCBI Taxonomy" id="3362603"/>
    <lineage>
        <taxon>Bacteria</taxon>
        <taxon>Bacillati</taxon>
        <taxon>Actinomycetota</taxon>
        <taxon>Actinomycetes</taxon>
        <taxon>Kineosporiales</taxon>
        <taxon>Kineosporiaceae</taxon>
        <taxon>Spongisporangium</taxon>
    </lineage>
</organism>
<dbReference type="Proteomes" id="UP001612915">
    <property type="component" value="Unassembled WGS sequence"/>
</dbReference>
<accession>A0ABW8AT89</accession>
<keyword evidence="2" id="KW-0443">Lipid metabolism</keyword>
<evidence type="ECO:0000256" key="4">
    <source>
        <dbReference type="RuleBase" id="RU003707"/>
    </source>
</evidence>
<dbReference type="Pfam" id="PF00378">
    <property type="entry name" value="ECH_1"/>
    <property type="match status" value="1"/>
</dbReference>
<evidence type="ECO:0000313" key="6">
    <source>
        <dbReference type="Proteomes" id="UP001612915"/>
    </source>
</evidence>
<dbReference type="InterPro" id="IPR018376">
    <property type="entry name" value="Enoyl-CoA_hyd/isom_CS"/>
</dbReference>
<protein>
    <submittedName>
        <fullName evidence="5">Enoyl-CoA hydratase</fullName>
        <ecNumber evidence="5">4.2.1.17</ecNumber>
    </submittedName>
</protein>
<dbReference type="SUPFAM" id="SSF52096">
    <property type="entry name" value="ClpP/crotonase"/>
    <property type="match status" value="1"/>
</dbReference>
<dbReference type="EC" id="4.2.1.17" evidence="5"/>
<dbReference type="PANTHER" id="PTHR11941">
    <property type="entry name" value="ENOYL-COA HYDRATASE-RELATED"/>
    <property type="match status" value="1"/>
</dbReference>
<proteinExistence type="inferred from homology"/>
<dbReference type="InterPro" id="IPR001753">
    <property type="entry name" value="Enoyl-CoA_hydra/iso"/>
</dbReference>